<dbReference type="Pfam" id="PF11340">
    <property type="entry name" value="DUF3142"/>
    <property type="match status" value="1"/>
</dbReference>
<proteinExistence type="predicted"/>
<dbReference type="AlphaFoldDB" id="A0A103ZEK9"/>
<feature type="chain" id="PRO_5007120089" description="DUF3142 domain-containing protein" evidence="1">
    <location>
        <begin position="22"/>
        <end position="238"/>
    </location>
</feature>
<dbReference type="EMBL" id="LOYH01000077">
    <property type="protein sequence ID" value="KVK78431.1"/>
    <property type="molecule type" value="Genomic_DNA"/>
</dbReference>
<organism evidence="2 3">
    <name type="scientific">Burkholderia cepacia</name>
    <name type="common">Pseudomonas cepacia</name>
    <dbReference type="NCBI Taxonomy" id="292"/>
    <lineage>
        <taxon>Bacteria</taxon>
        <taxon>Pseudomonadati</taxon>
        <taxon>Pseudomonadota</taxon>
        <taxon>Betaproteobacteria</taxon>
        <taxon>Burkholderiales</taxon>
        <taxon>Burkholderiaceae</taxon>
        <taxon>Burkholderia</taxon>
        <taxon>Burkholderia cepacia complex</taxon>
    </lineage>
</organism>
<sequence>MKRVACIACMALLLAGRVALAGTVDAARYDTFWLWAGVKPQAVVHGARAVYVLQGQIEASPRDESQVRVIAQGVALPPAPHARVWLAYRAHTLRWTPRVTQIMLAQLERWRASGRTITGIQIDFDARTRHLQDYLAFLQTLRETLPADCRLSITGLLDWSSRIDTDQVNQLRGIVDEVVVQTYQGRRTIPDYADYLPRVARLQLPFRIGIIQGGEWDAPPYLAANPWFRGYVVFLRNG</sequence>
<evidence type="ECO:0000313" key="2">
    <source>
        <dbReference type="EMBL" id="KVK78431.1"/>
    </source>
</evidence>
<dbReference type="SUPFAM" id="SSF51445">
    <property type="entry name" value="(Trans)glycosidases"/>
    <property type="match status" value="1"/>
</dbReference>
<dbReference type="InterPro" id="IPR017853">
    <property type="entry name" value="GH"/>
</dbReference>
<evidence type="ECO:0000313" key="3">
    <source>
        <dbReference type="Proteomes" id="UP000069001"/>
    </source>
</evidence>
<keyword evidence="1" id="KW-0732">Signal</keyword>
<accession>A0A103ZEK9</accession>
<evidence type="ECO:0000256" key="1">
    <source>
        <dbReference type="SAM" id="SignalP"/>
    </source>
</evidence>
<feature type="signal peptide" evidence="1">
    <location>
        <begin position="1"/>
        <end position="21"/>
    </location>
</feature>
<gene>
    <name evidence="2" type="ORF">WS90_20260</name>
</gene>
<comment type="caution">
    <text evidence="2">The sequence shown here is derived from an EMBL/GenBank/DDBJ whole genome shotgun (WGS) entry which is preliminary data.</text>
</comment>
<dbReference type="InterPro" id="IPR021488">
    <property type="entry name" value="DUF3142"/>
</dbReference>
<reference evidence="2 3" key="1">
    <citation type="submission" date="2015-11" db="EMBL/GenBank/DDBJ databases">
        <title>Expanding the genomic diversity of Burkholderia species for the development of highly accurate diagnostics.</title>
        <authorList>
            <person name="Sahl J."/>
            <person name="Keim P."/>
            <person name="Wagner D."/>
        </authorList>
    </citation>
    <scope>NUCLEOTIDE SEQUENCE [LARGE SCALE GENOMIC DNA]</scope>
    <source>
        <strain evidence="2 3">MSMB1302</strain>
    </source>
</reference>
<name>A0A103ZEK9_BURCE</name>
<protein>
    <recommendedName>
        <fullName evidence="4">DUF3142 domain-containing protein</fullName>
    </recommendedName>
</protein>
<dbReference type="Proteomes" id="UP000069001">
    <property type="component" value="Unassembled WGS sequence"/>
</dbReference>
<evidence type="ECO:0008006" key="4">
    <source>
        <dbReference type="Google" id="ProtNLM"/>
    </source>
</evidence>